<organism evidence="1">
    <name type="scientific">uncultured Caudovirales phage</name>
    <dbReference type="NCBI Taxonomy" id="2100421"/>
    <lineage>
        <taxon>Viruses</taxon>
        <taxon>Duplodnaviria</taxon>
        <taxon>Heunggongvirae</taxon>
        <taxon>Uroviricota</taxon>
        <taxon>Caudoviricetes</taxon>
        <taxon>Peduoviridae</taxon>
        <taxon>Maltschvirus</taxon>
        <taxon>Maltschvirus maltsch</taxon>
    </lineage>
</organism>
<dbReference type="EMBL" id="LR796376">
    <property type="protein sequence ID" value="CAB4140691.1"/>
    <property type="molecule type" value="Genomic_DNA"/>
</dbReference>
<gene>
    <name evidence="1" type="ORF">UFOVP398_67</name>
</gene>
<accession>A0A6J5M3D5</accession>
<protein>
    <submittedName>
        <fullName evidence="1">Uncharacterized protein</fullName>
    </submittedName>
</protein>
<name>A0A6J5M3D5_9CAUD</name>
<proteinExistence type="predicted"/>
<sequence length="109" mass="12628">MATIESKLEQLYRLCLSALPGLPVFFHSGEEGRVLEYVWKPGWTMSGQRYKVTRRMTKSEMRTWQRVHREVFGWDARIDHRCQGWLAVPITGPAAAKNPRQTSPKLPSE</sequence>
<reference evidence="1" key="1">
    <citation type="submission" date="2020-04" db="EMBL/GenBank/DDBJ databases">
        <authorList>
            <person name="Chiriac C."/>
            <person name="Salcher M."/>
            <person name="Ghai R."/>
            <person name="Kavagutti S V."/>
        </authorList>
    </citation>
    <scope>NUCLEOTIDE SEQUENCE</scope>
</reference>
<evidence type="ECO:0000313" key="1">
    <source>
        <dbReference type="EMBL" id="CAB4140691.1"/>
    </source>
</evidence>